<evidence type="ECO:0000256" key="8">
    <source>
        <dbReference type="PIRSR" id="PIRSR601765-1"/>
    </source>
</evidence>
<reference evidence="9 10" key="1">
    <citation type="submission" date="2020-08" db="EMBL/GenBank/DDBJ databases">
        <title>Genomic Encyclopedia of Type Strains, Phase IV (KMG-IV): sequencing the most valuable type-strain genomes for metagenomic binning, comparative biology and taxonomic classification.</title>
        <authorList>
            <person name="Goeker M."/>
        </authorList>
    </citation>
    <scope>NUCLEOTIDE SEQUENCE [LARGE SCALE GENOMIC DNA]</scope>
    <source>
        <strain evidence="9 10">DSM 44197</strain>
    </source>
</reference>
<protein>
    <recommendedName>
        <fullName evidence="2">carbonic anhydrase</fullName>
        <ecNumber evidence="2">4.2.1.1</ecNumber>
    </recommendedName>
</protein>
<dbReference type="PANTHER" id="PTHR11002">
    <property type="entry name" value="CARBONIC ANHYDRASE"/>
    <property type="match status" value="1"/>
</dbReference>
<dbReference type="EMBL" id="JACJIA010000004">
    <property type="protein sequence ID" value="MBA8951903.1"/>
    <property type="molecule type" value="Genomic_DNA"/>
</dbReference>
<evidence type="ECO:0000256" key="1">
    <source>
        <dbReference type="ARBA" id="ARBA00006217"/>
    </source>
</evidence>
<keyword evidence="10" id="KW-1185">Reference proteome</keyword>
<comment type="similarity">
    <text evidence="1">Belongs to the beta-class carbonic anhydrase family.</text>
</comment>
<dbReference type="PANTHER" id="PTHR11002:SF76">
    <property type="entry name" value="CARBONIC ANHYDRASE"/>
    <property type="match status" value="1"/>
</dbReference>
<comment type="cofactor">
    <cofactor evidence="8">
        <name>Zn(2+)</name>
        <dbReference type="ChEBI" id="CHEBI:29105"/>
    </cofactor>
    <text evidence="8">Binds 1 zinc ion per subunit.</text>
</comment>
<dbReference type="Pfam" id="PF00484">
    <property type="entry name" value="Pro_CA"/>
    <property type="match status" value="1"/>
</dbReference>
<accession>A0A7W3LPH0</accession>
<evidence type="ECO:0000256" key="4">
    <source>
        <dbReference type="ARBA" id="ARBA00022833"/>
    </source>
</evidence>
<gene>
    <name evidence="9" type="ORF">HNR61_003543</name>
</gene>
<dbReference type="GO" id="GO:0015976">
    <property type="term" value="P:carbon utilization"/>
    <property type="evidence" value="ECO:0007669"/>
    <property type="project" value="InterPro"/>
</dbReference>
<feature type="binding site" evidence="8">
    <location>
        <position position="97"/>
    </location>
    <ligand>
        <name>Zn(2+)</name>
        <dbReference type="ChEBI" id="CHEBI:29105"/>
    </ligand>
</feature>
<dbReference type="Proteomes" id="UP000572680">
    <property type="component" value="Unassembled WGS sequence"/>
</dbReference>
<keyword evidence="4 8" id="KW-0862">Zinc</keyword>
<organism evidence="9 10">
    <name type="scientific">Actinomadura namibiensis</name>
    <dbReference type="NCBI Taxonomy" id="182080"/>
    <lineage>
        <taxon>Bacteria</taxon>
        <taxon>Bacillati</taxon>
        <taxon>Actinomycetota</taxon>
        <taxon>Actinomycetes</taxon>
        <taxon>Streptosporangiales</taxon>
        <taxon>Thermomonosporaceae</taxon>
        <taxon>Actinomadura</taxon>
    </lineage>
</organism>
<dbReference type="PROSITE" id="PS00704">
    <property type="entry name" value="PROK_CO2_ANHYDRASE_1"/>
    <property type="match status" value="1"/>
</dbReference>
<dbReference type="SMART" id="SM00947">
    <property type="entry name" value="Pro_CA"/>
    <property type="match status" value="1"/>
</dbReference>
<evidence type="ECO:0000256" key="7">
    <source>
        <dbReference type="ARBA" id="ARBA00048348"/>
    </source>
</evidence>
<dbReference type="EC" id="4.2.1.1" evidence="2"/>
<feature type="binding site" evidence="8">
    <location>
        <position position="40"/>
    </location>
    <ligand>
        <name>Zn(2+)</name>
        <dbReference type="ChEBI" id="CHEBI:29105"/>
    </ligand>
</feature>
<dbReference type="InterPro" id="IPR001765">
    <property type="entry name" value="Carbonic_anhydrase"/>
</dbReference>
<feature type="binding site" evidence="8">
    <location>
        <position position="100"/>
    </location>
    <ligand>
        <name>Zn(2+)</name>
        <dbReference type="ChEBI" id="CHEBI:29105"/>
    </ligand>
</feature>
<evidence type="ECO:0000256" key="5">
    <source>
        <dbReference type="ARBA" id="ARBA00023239"/>
    </source>
</evidence>
<dbReference type="InterPro" id="IPR015892">
    <property type="entry name" value="Carbonic_anhydrase_CS"/>
</dbReference>
<comment type="caution">
    <text evidence="9">The sequence shown here is derived from an EMBL/GenBank/DDBJ whole genome shotgun (WGS) entry which is preliminary data.</text>
</comment>
<dbReference type="GO" id="GO:0004089">
    <property type="term" value="F:carbonate dehydratase activity"/>
    <property type="evidence" value="ECO:0007669"/>
    <property type="project" value="UniProtKB-EC"/>
</dbReference>
<evidence type="ECO:0000313" key="9">
    <source>
        <dbReference type="EMBL" id="MBA8951903.1"/>
    </source>
</evidence>
<feature type="binding site" evidence="8">
    <location>
        <position position="38"/>
    </location>
    <ligand>
        <name>Zn(2+)</name>
        <dbReference type="ChEBI" id="CHEBI:29105"/>
    </ligand>
</feature>
<evidence type="ECO:0000256" key="3">
    <source>
        <dbReference type="ARBA" id="ARBA00022723"/>
    </source>
</evidence>
<dbReference type="Gene3D" id="3.40.1050.10">
    <property type="entry name" value="Carbonic anhydrase"/>
    <property type="match status" value="1"/>
</dbReference>
<keyword evidence="5 9" id="KW-0456">Lyase</keyword>
<dbReference type="GO" id="GO:0008270">
    <property type="term" value="F:zinc ion binding"/>
    <property type="evidence" value="ECO:0007669"/>
    <property type="project" value="InterPro"/>
</dbReference>
<proteinExistence type="inferred from homology"/>
<evidence type="ECO:0000256" key="6">
    <source>
        <dbReference type="ARBA" id="ARBA00024993"/>
    </source>
</evidence>
<evidence type="ECO:0000313" key="10">
    <source>
        <dbReference type="Proteomes" id="UP000572680"/>
    </source>
</evidence>
<sequence length="191" mass="20089">MRSFIDHARTFRERAESEGIELGRFAAGQDPSVLFVTCSDSRVVPALITGAGPGELFELRTAGAVVPPYSDRPAGEAGTIEFAVRVLGVPDVVVCGHSRCAAVGALVSGDGLPSAPALRAWLDLAAEAPAGDDPDLAGQRHVLAQLERLRGYPAVADRLAAGDLRLHGWFYEVDTGVVRAHRPGDGVFPPL</sequence>
<dbReference type="RefSeq" id="WP_182844212.1">
    <property type="nucleotide sequence ID" value="NZ_BAAALP010000062.1"/>
</dbReference>
<dbReference type="SUPFAM" id="SSF53056">
    <property type="entry name" value="beta-carbonic anhydrase, cab"/>
    <property type="match status" value="1"/>
</dbReference>
<comment type="function">
    <text evidence="6">Catalyzes the reversible hydration of carbon dioxide to form bicarbonate.</text>
</comment>
<dbReference type="InterPro" id="IPR036874">
    <property type="entry name" value="Carbonic_anhydrase_sf"/>
</dbReference>
<keyword evidence="3 8" id="KW-0479">Metal-binding</keyword>
<dbReference type="AlphaFoldDB" id="A0A7W3LPH0"/>
<name>A0A7W3LPH0_ACTNM</name>
<evidence type="ECO:0000256" key="2">
    <source>
        <dbReference type="ARBA" id="ARBA00012925"/>
    </source>
</evidence>
<comment type="catalytic activity">
    <reaction evidence="7">
        <text>hydrogencarbonate + H(+) = CO2 + H2O</text>
        <dbReference type="Rhea" id="RHEA:10748"/>
        <dbReference type="ChEBI" id="CHEBI:15377"/>
        <dbReference type="ChEBI" id="CHEBI:15378"/>
        <dbReference type="ChEBI" id="CHEBI:16526"/>
        <dbReference type="ChEBI" id="CHEBI:17544"/>
        <dbReference type="EC" id="4.2.1.1"/>
    </reaction>
</comment>